<name>A0A4R5BHP1_9ACTN</name>
<dbReference type="PROSITE" id="PS50949">
    <property type="entry name" value="HTH_GNTR"/>
    <property type="match status" value="1"/>
</dbReference>
<dbReference type="SUPFAM" id="SSF46785">
    <property type="entry name" value="Winged helix' DNA-binding domain"/>
    <property type="match status" value="1"/>
</dbReference>
<dbReference type="Gene3D" id="3.90.1150.10">
    <property type="entry name" value="Aspartate Aminotransferase, domain 1"/>
    <property type="match status" value="1"/>
</dbReference>
<evidence type="ECO:0000256" key="4">
    <source>
        <dbReference type="ARBA" id="ARBA00023125"/>
    </source>
</evidence>
<keyword evidence="5" id="KW-0804">Transcription</keyword>
<evidence type="ECO:0000313" key="8">
    <source>
        <dbReference type="EMBL" id="TDD84420.1"/>
    </source>
</evidence>
<dbReference type="SUPFAM" id="SSF53383">
    <property type="entry name" value="PLP-dependent transferases"/>
    <property type="match status" value="1"/>
</dbReference>
<dbReference type="CDD" id="cd00609">
    <property type="entry name" value="AAT_like"/>
    <property type="match status" value="1"/>
</dbReference>
<dbReference type="EMBL" id="SMKU01000102">
    <property type="protein sequence ID" value="TDD84420.1"/>
    <property type="molecule type" value="Genomic_DNA"/>
</dbReference>
<dbReference type="OrthoDB" id="199743at2"/>
<evidence type="ECO:0000256" key="2">
    <source>
        <dbReference type="ARBA" id="ARBA00022898"/>
    </source>
</evidence>
<dbReference type="GO" id="GO:0003677">
    <property type="term" value="F:DNA binding"/>
    <property type="evidence" value="ECO:0007669"/>
    <property type="project" value="UniProtKB-KW"/>
</dbReference>
<dbReference type="Gene3D" id="1.10.10.10">
    <property type="entry name" value="Winged helix-like DNA-binding domain superfamily/Winged helix DNA-binding domain"/>
    <property type="match status" value="1"/>
</dbReference>
<protein>
    <submittedName>
        <fullName evidence="8">PLP-dependent aminotransferase family protein</fullName>
    </submittedName>
</protein>
<dbReference type="Gene3D" id="3.40.640.10">
    <property type="entry name" value="Type I PLP-dependent aspartate aminotransferase-like (Major domain)"/>
    <property type="match status" value="1"/>
</dbReference>
<keyword evidence="4" id="KW-0238">DNA-binding</keyword>
<dbReference type="SMART" id="SM00345">
    <property type="entry name" value="HTH_GNTR"/>
    <property type="match status" value="1"/>
</dbReference>
<keyword evidence="8" id="KW-0808">Transferase</keyword>
<comment type="caution">
    <text evidence="8">The sequence shown here is derived from an EMBL/GenBank/DDBJ whole genome shotgun (WGS) entry which is preliminary data.</text>
</comment>
<dbReference type="InterPro" id="IPR015422">
    <property type="entry name" value="PyrdxlP-dep_Trfase_small"/>
</dbReference>
<gene>
    <name evidence="8" type="ORF">E1298_20015</name>
</gene>
<dbReference type="InterPro" id="IPR051446">
    <property type="entry name" value="HTH_trans_reg/aminotransferase"/>
</dbReference>
<keyword evidence="3" id="KW-0805">Transcription regulation</keyword>
<evidence type="ECO:0000259" key="7">
    <source>
        <dbReference type="PROSITE" id="PS50949"/>
    </source>
</evidence>
<keyword evidence="2" id="KW-0663">Pyridoxal phosphate</keyword>
<dbReference type="InterPro" id="IPR000524">
    <property type="entry name" value="Tscrpt_reg_HTH_GntR"/>
</dbReference>
<dbReference type="InterPro" id="IPR015424">
    <property type="entry name" value="PyrdxlP-dep_Trfase"/>
</dbReference>
<dbReference type="GO" id="GO:0030170">
    <property type="term" value="F:pyridoxal phosphate binding"/>
    <property type="evidence" value="ECO:0007669"/>
    <property type="project" value="InterPro"/>
</dbReference>
<evidence type="ECO:0000256" key="3">
    <source>
        <dbReference type="ARBA" id="ARBA00023015"/>
    </source>
</evidence>
<dbReference type="InterPro" id="IPR036390">
    <property type="entry name" value="WH_DNA-bd_sf"/>
</dbReference>
<evidence type="ECO:0000313" key="9">
    <source>
        <dbReference type="Proteomes" id="UP000294513"/>
    </source>
</evidence>
<accession>A0A4R5BHP1</accession>
<feature type="region of interest" description="Disordered" evidence="6">
    <location>
        <begin position="82"/>
        <end position="104"/>
    </location>
</feature>
<dbReference type="AlphaFoldDB" id="A0A4R5BHP1"/>
<dbReference type="InterPro" id="IPR036388">
    <property type="entry name" value="WH-like_DNA-bd_sf"/>
</dbReference>
<evidence type="ECO:0000256" key="5">
    <source>
        <dbReference type="ARBA" id="ARBA00023163"/>
    </source>
</evidence>
<dbReference type="CDD" id="cd07377">
    <property type="entry name" value="WHTH_GntR"/>
    <property type="match status" value="1"/>
</dbReference>
<evidence type="ECO:0000256" key="1">
    <source>
        <dbReference type="ARBA" id="ARBA00005384"/>
    </source>
</evidence>
<dbReference type="PANTHER" id="PTHR46577:SF1">
    <property type="entry name" value="HTH-TYPE TRANSCRIPTIONAL REGULATORY PROTEIN GABR"/>
    <property type="match status" value="1"/>
</dbReference>
<dbReference type="GO" id="GO:0003700">
    <property type="term" value="F:DNA-binding transcription factor activity"/>
    <property type="evidence" value="ECO:0007669"/>
    <property type="project" value="InterPro"/>
</dbReference>
<dbReference type="Pfam" id="PF00155">
    <property type="entry name" value="Aminotran_1_2"/>
    <property type="match status" value="1"/>
</dbReference>
<feature type="domain" description="HTH gntR-type" evidence="7">
    <location>
        <begin position="26"/>
        <end position="94"/>
    </location>
</feature>
<dbReference type="InterPro" id="IPR004839">
    <property type="entry name" value="Aminotransferase_I/II_large"/>
</dbReference>
<dbReference type="Proteomes" id="UP000294513">
    <property type="component" value="Unassembled WGS sequence"/>
</dbReference>
<comment type="similarity">
    <text evidence="1">In the C-terminal section; belongs to the class-I pyridoxal-phosphate-dependent aminotransferase family.</text>
</comment>
<dbReference type="InterPro" id="IPR015421">
    <property type="entry name" value="PyrdxlP-dep_Trfase_major"/>
</dbReference>
<sequence>MERKVDRYRSAEELVEILGDWVTASGPLYARLAAAVERAIDSGDLETGERLPSERDLARTLVVSRATVAAAYDGLRGRGLVDSRQGSGTRVAHRASGHPPGADGRVPGGRATSIFQRFVDGPGEVISLAYAIEGPVPDLRQALLDLVREDLPHLTADAGYHPRGLPALRAAVAAHLGGLGLPTSPDQVLVTAGASQAIGLAAQMYLRRRSAVVVESPGWPGCFDVFRAAGAELRGVRLDEEGARADEIERALNDRRPSLMFLMPTYHNPTGTLMSAARRARIARLAERHGVPVLEDNAYTGLAGGTPPPIAAFGGAGAEILTVGSLAKAVWGGLRIGWVRAPAGAAERLARHKALADLGSPVLDQALAARLLPRLHELEARRSAAARQRLDHLTGLLRERFPAWRWTAPDGGAALWIELPRIDARSFAHVALRHGVEIVPGAAMDPDGGHDHYIRLPFTFPAETLTELVDRLGRAWAELRRSASYPDLVL</sequence>
<evidence type="ECO:0000256" key="6">
    <source>
        <dbReference type="SAM" id="MobiDB-lite"/>
    </source>
</evidence>
<reference evidence="8 9" key="1">
    <citation type="submission" date="2019-03" db="EMBL/GenBank/DDBJ databases">
        <title>Draft genome sequences of novel Actinobacteria.</title>
        <authorList>
            <person name="Sahin N."/>
            <person name="Ay H."/>
            <person name="Saygin H."/>
        </authorList>
    </citation>
    <scope>NUCLEOTIDE SEQUENCE [LARGE SCALE GENOMIC DNA]</scope>
    <source>
        <strain evidence="8 9">H3C3</strain>
    </source>
</reference>
<dbReference type="PANTHER" id="PTHR46577">
    <property type="entry name" value="HTH-TYPE TRANSCRIPTIONAL REGULATORY PROTEIN GABR"/>
    <property type="match status" value="1"/>
</dbReference>
<organism evidence="8 9">
    <name type="scientific">Actinomadura rubrisoli</name>
    <dbReference type="NCBI Taxonomy" id="2530368"/>
    <lineage>
        <taxon>Bacteria</taxon>
        <taxon>Bacillati</taxon>
        <taxon>Actinomycetota</taxon>
        <taxon>Actinomycetes</taxon>
        <taxon>Streptosporangiales</taxon>
        <taxon>Thermomonosporaceae</taxon>
        <taxon>Actinomadura</taxon>
    </lineage>
</organism>
<dbReference type="GO" id="GO:0008483">
    <property type="term" value="F:transaminase activity"/>
    <property type="evidence" value="ECO:0007669"/>
    <property type="project" value="UniProtKB-KW"/>
</dbReference>
<dbReference type="Pfam" id="PF00392">
    <property type="entry name" value="GntR"/>
    <property type="match status" value="1"/>
</dbReference>
<dbReference type="PRINTS" id="PR00035">
    <property type="entry name" value="HTHGNTR"/>
</dbReference>
<keyword evidence="9" id="KW-1185">Reference proteome</keyword>
<proteinExistence type="inferred from homology"/>
<keyword evidence="8" id="KW-0032">Aminotransferase</keyword>